<reference evidence="2 3" key="1">
    <citation type="journal article" date="2011" name="Science">
        <title>The ecoresponsive genome of Daphnia pulex.</title>
        <authorList>
            <person name="Colbourne J.K."/>
            <person name="Pfrender M.E."/>
            <person name="Gilbert D."/>
            <person name="Thomas W.K."/>
            <person name="Tucker A."/>
            <person name="Oakley T.H."/>
            <person name="Tokishita S."/>
            <person name="Aerts A."/>
            <person name="Arnold G.J."/>
            <person name="Basu M.K."/>
            <person name="Bauer D.J."/>
            <person name="Caceres C.E."/>
            <person name="Carmel L."/>
            <person name="Casola C."/>
            <person name="Choi J.H."/>
            <person name="Detter J.C."/>
            <person name="Dong Q."/>
            <person name="Dusheyko S."/>
            <person name="Eads B.D."/>
            <person name="Frohlich T."/>
            <person name="Geiler-Samerotte K.A."/>
            <person name="Gerlach D."/>
            <person name="Hatcher P."/>
            <person name="Jogdeo S."/>
            <person name="Krijgsveld J."/>
            <person name="Kriventseva E.V."/>
            <person name="Kultz D."/>
            <person name="Laforsch C."/>
            <person name="Lindquist E."/>
            <person name="Lopez J."/>
            <person name="Manak J.R."/>
            <person name="Muller J."/>
            <person name="Pangilinan J."/>
            <person name="Patwardhan R.P."/>
            <person name="Pitluck S."/>
            <person name="Pritham E.J."/>
            <person name="Rechtsteiner A."/>
            <person name="Rho M."/>
            <person name="Rogozin I.B."/>
            <person name="Sakarya O."/>
            <person name="Salamov A."/>
            <person name="Schaack S."/>
            <person name="Shapiro H."/>
            <person name="Shiga Y."/>
            <person name="Skalitzky C."/>
            <person name="Smith Z."/>
            <person name="Souvorov A."/>
            <person name="Sung W."/>
            <person name="Tang Z."/>
            <person name="Tsuchiya D."/>
            <person name="Tu H."/>
            <person name="Vos H."/>
            <person name="Wang M."/>
            <person name="Wolf Y.I."/>
            <person name="Yamagata H."/>
            <person name="Yamada T."/>
            <person name="Ye Y."/>
            <person name="Shaw J.R."/>
            <person name="Andrews J."/>
            <person name="Crease T.J."/>
            <person name="Tang H."/>
            <person name="Lucas S.M."/>
            <person name="Robertson H.M."/>
            <person name="Bork P."/>
            <person name="Koonin E.V."/>
            <person name="Zdobnov E.M."/>
            <person name="Grigoriev I.V."/>
            <person name="Lynch M."/>
            <person name="Boore J.L."/>
        </authorList>
    </citation>
    <scope>NUCLEOTIDE SEQUENCE [LARGE SCALE GENOMIC DNA]</scope>
</reference>
<evidence type="ECO:0000256" key="1">
    <source>
        <dbReference type="SAM" id="MobiDB-lite"/>
    </source>
</evidence>
<feature type="region of interest" description="Disordered" evidence="1">
    <location>
        <begin position="102"/>
        <end position="142"/>
    </location>
</feature>
<proteinExistence type="predicted"/>
<evidence type="ECO:0000313" key="2">
    <source>
        <dbReference type="EMBL" id="EFX68854.1"/>
    </source>
</evidence>
<dbReference type="AlphaFoldDB" id="E9HHF2"/>
<name>E9HHF2_DAPPU</name>
<dbReference type="EMBL" id="GL732647">
    <property type="protein sequence ID" value="EFX68854.1"/>
    <property type="molecule type" value="Genomic_DNA"/>
</dbReference>
<accession>E9HHF2</accession>
<dbReference type="InParanoid" id="E9HHF2"/>
<sequence length="210" mass="22179">MSSSELRLGQVSGRINRVGTRRLATPWGPAHFGTARLQRSFPVRGGGGCCCGGGVIADSISRSLMTPHLDSEASSPTPPSAIITVGCSSATRGTNSLVFERQSNVFRPTSRSSPSSPSSCWTTESRRKNSFRRPSTDARPLNGFGRDLATGSLVGPAPALSWLRQGLERFIPVDGSFLGAAAAAAGAGVAFRWGMGEEMESPNFFLTVRM</sequence>
<protein>
    <submittedName>
        <fullName evidence="2">Uncharacterized protein</fullName>
    </submittedName>
</protein>
<gene>
    <name evidence="2" type="ORF">DAPPUDRAFT_114219</name>
</gene>
<feature type="compositionally biased region" description="Low complexity" evidence="1">
    <location>
        <begin position="107"/>
        <end position="123"/>
    </location>
</feature>
<dbReference type="KEGG" id="dpx:DAPPUDRAFT_114219"/>
<keyword evidence="3" id="KW-1185">Reference proteome</keyword>
<dbReference type="Proteomes" id="UP000000305">
    <property type="component" value="Unassembled WGS sequence"/>
</dbReference>
<dbReference type="HOGENOM" id="CLU_1311234_0_0_1"/>
<organism evidence="2 3">
    <name type="scientific">Daphnia pulex</name>
    <name type="common">Water flea</name>
    <dbReference type="NCBI Taxonomy" id="6669"/>
    <lineage>
        <taxon>Eukaryota</taxon>
        <taxon>Metazoa</taxon>
        <taxon>Ecdysozoa</taxon>
        <taxon>Arthropoda</taxon>
        <taxon>Crustacea</taxon>
        <taxon>Branchiopoda</taxon>
        <taxon>Diplostraca</taxon>
        <taxon>Cladocera</taxon>
        <taxon>Anomopoda</taxon>
        <taxon>Daphniidae</taxon>
        <taxon>Daphnia</taxon>
    </lineage>
</organism>
<evidence type="ECO:0000313" key="3">
    <source>
        <dbReference type="Proteomes" id="UP000000305"/>
    </source>
</evidence>